<gene>
    <name evidence="6" type="ORF">K2173_004703</name>
</gene>
<organism evidence="6 7">
    <name type="scientific">Erythroxylum novogranatense</name>
    <dbReference type="NCBI Taxonomy" id="1862640"/>
    <lineage>
        <taxon>Eukaryota</taxon>
        <taxon>Viridiplantae</taxon>
        <taxon>Streptophyta</taxon>
        <taxon>Embryophyta</taxon>
        <taxon>Tracheophyta</taxon>
        <taxon>Spermatophyta</taxon>
        <taxon>Magnoliopsida</taxon>
        <taxon>eudicotyledons</taxon>
        <taxon>Gunneridae</taxon>
        <taxon>Pentapetalae</taxon>
        <taxon>rosids</taxon>
        <taxon>fabids</taxon>
        <taxon>Malpighiales</taxon>
        <taxon>Erythroxylaceae</taxon>
        <taxon>Erythroxylum</taxon>
    </lineage>
</organism>
<evidence type="ECO:0000313" key="7">
    <source>
        <dbReference type="Proteomes" id="UP001159364"/>
    </source>
</evidence>
<dbReference type="InterPro" id="IPR011598">
    <property type="entry name" value="bHLH_dom"/>
</dbReference>
<evidence type="ECO:0000256" key="4">
    <source>
        <dbReference type="ARBA" id="ARBA00023242"/>
    </source>
</evidence>
<comment type="caution">
    <text evidence="6">The sequence shown here is derived from an EMBL/GenBank/DDBJ whole genome shotgun (WGS) entry which is preliminary data.</text>
</comment>
<dbReference type="GO" id="GO:0046983">
    <property type="term" value="F:protein dimerization activity"/>
    <property type="evidence" value="ECO:0007669"/>
    <property type="project" value="InterPro"/>
</dbReference>
<evidence type="ECO:0000313" key="6">
    <source>
        <dbReference type="EMBL" id="KAJ8898669.1"/>
    </source>
</evidence>
<name>A0AAV8U871_9ROSI</name>
<dbReference type="PROSITE" id="PS50888">
    <property type="entry name" value="BHLH"/>
    <property type="match status" value="1"/>
</dbReference>
<dbReference type="EMBL" id="JAIWQS010000008">
    <property type="protein sequence ID" value="KAJ8898669.1"/>
    <property type="molecule type" value="Genomic_DNA"/>
</dbReference>
<evidence type="ECO:0000259" key="5">
    <source>
        <dbReference type="PROSITE" id="PS50888"/>
    </source>
</evidence>
<dbReference type="SUPFAM" id="SSF47459">
    <property type="entry name" value="HLH, helix-loop-helix DNA-binding domain"/>
    <property type="match status" value="1"/>
</dbReference>
<evidence type="ECO:0000256" key="1">
    <source>
        <dbReference type="ARBA" id="ARBA00004123"/>
    </source>
</evidence>
<evidence type="ECO:0000256" key="2">
    <source>
        <dbReference type="ARBA" id="ARBA00023015"/>
    </source>
</evidence>
<protein>
    <recommendedName>
        <fullName evidence="5">BHLH domain-containing protein</fullName>
    </recommendedName>
</protein>
<dbReference type="InterPro" id="IPR036638">
    <property type="entry name" value="HLH_DNA-bd_sf"/>
</dbReference>
<sequence length="292" mass="32811">MEGESSYNNPERLLPSDFRGTLNDVSYIAGNDQRMFFPTNNSESHNLAWSLPPCFGCPKTPVSYYEFLAENSTFLETGSPSDALRGISPIGPMPDVKGVSDCQRELLSNSLWNPSGFKTSDCFCDMDAYALKPHVHMLNCDIAEASVNVRCSIPHNEGEPESNRLSSQHEIQTHSSRMHHLSKDIGNLPQAHPSVTAAPSAYISNPSKYKAFKRDRERRIRIAEGLRALKGLLPHPVEGGQAAVLNNIIDYIKYLQCEMKCGWDRLLGNRWMCFACRVMEDLVFHYCSMEVM</sequence>
<evidence type="ECO:0000256" key="3">
    <source>
        <dbReference type="ARBA" id="ARBA00023163"/>
    </source>
</evidence>
<dbReference type="GO" id="GO:0005634">
    <property type="term" value="C:nucleus"/>
    <property type="evidence" value="ECO:0007669"/>
    <property type="project" value="UniProtKB-SubCell"/>
</dbReference>
<accession>A0AAV8U871</accession>
<keyword evidence="3" id="KW-0804">Transcription</keyword>
<proteinExistence type="predicted"/>
<dbReference type="Pfam" id="PF00010">
    <property type="entry name" value="HLH"/>
    <property type="match status" value="1"/>
</dbReference>
<dbReference type="AlphaFoldDB" id="A0AAV8U871"/>
<feature type="domain" description="BHLH" evidence="5">
    <location>
        <begin position="206"/>
        <end position="255"/>
    </location>
</feature>
<reference evidence="6 7" key="1">
    <citation type="submission" date="2021-09" db="EMBL/GenBank/DDBJ databases">
        <title>Genomic insights and catalytic innovation underlie evolution of tropane alkaloids biosynthesis.</title>
        <authorList>
            <person name="Wang Y.-J."/>
            <person name="Tian T."/>
            <person name="Huang J.-P."/>
            <person name="Huang S.-X."/>
        </authorList>
    </citation>
    <scope>NUCLEOTIDE SEQUENCE [LARGE SCALE GENOMIC DNA]</scope>
    <source>
        <strain evidence="6">KIB-2018</strain>
        <tissue evidence="6">Leaf</tissue>
    </source>
</reference>
<dbReference type="Proteomes" id="UP001159364">
    <property type="component" value="Linkage Group LG08"/>
</dbReference>
<comment type="subcellular location">
    <subcellularLocation>
        <location evidence="1">Nucleus</location>
    </subcellularLocation>
</comment>
<keyword evidence="4" id="KW-0539">Nucleus</keyword>
<keyword evidence="7" id="KW-1185">Reference proteome</keyword>
<keyword evidence="2" id="KW-0805">Transcription regulation</keyword>